<dbReference type="InterPro" id="IPR052592">
    <property type="entry name" value="LRR-RLK"/>
</dbReference>
<dbReference type="SMART" id="SM00554">
    <property type="entry name" value="FAS1"/>
    <property type="match status" value="1"/>
</dbReference>
<feature type="domain" description="FAS1" evidence="2">
    <location>
        <begin position="1"/>
        <end position="125"/>
    </location>
</feature>
<dbReference type="InterPro" id="IPR001611">
    <property type="entry name" value="Leu-rich_rpt"/>
</dbReference>
<dbReference type="PROSITE" id="PS50213">
    <property type="entry name" value="FAS1"/>
    <property type="match status" value="1"/>
</dbReference>
<dbReference type="SUPFAM" id="SSF82153">
    <property type="entry name" value="FAS1 domain"/>
    <property type="match status" value="1"/>
</dbReference>
<dbReference type="OrthoDB" id="40427at2759"/>
<dbReference type="Pfam" id="PF02469">
    <property type="entry name" value="Fasciclin"/>
    <property type="match status" value="1"/>
</dbReference>
<evidence type="ECO:0000313" key="4">
    <source>
        <dbReference type="Proteomes" id="UP000291116"/>
    </source>
</evidence>
<dbReference type="Pfam" id="PF00560">
    <property type="entry name" value="LRR_1"/>
    <property type="match status" value="1"/>
</dbReference>
<dbReference type="Gene3D" id="3.80.10.10">
    <property type="entry name" value="Ribonuclease Inhibitor"/>
    <property type="match status" value="3"/>
</dbReference>
<feature type="compositionally biased region" description="Low complexity" evidence="1">
    <location>
        <begin position="132"/>
        <end position="159"/>
    </location>
</feature>
<dbReference type="InterPro" id="IPR032675">
    <property type="entry name" value="LRR_dom_sf"/>
</dbReference>
<dbReference type="SUPFAM" id="SSF52058">
    <property type="entry name" value="L domain-like"/>
    <property type="match status" value="1"/>
</dbReference>
<name>A0A448ZAP2_9STRA</name>
<dbReference type="PRINTS" id="PR01217">
    <property type="entry name" value="PRICHEXTENSN"/>
</dbReference>
<evidence type="ECO:0000259" key="2">
    <source>
        <dbReference type="PROSITE" id="PS50213"/>
    </source>
</evidence>
<dbReference type="PANTHER" id="PTHR48054">
    <property type="entry name" value="RECEPTOR KINASE-LIKE PROTEIN XA21"/>
    <property type="match status" value="1"/>
</dbReference>
<proteinExistence type="predicted"/>
<feature type="compositionally biased region" description="Pro residues" evidence="1">
    <location>
        <begin position="256"/>
        <end position="271"/>
    </location>
</feature>
<feature type="compositionally biased region" description="Low complexity" evidence="1">
    <location>
        <begin position="174"/>
        <end position="185"/>
    </location>
</feature>
<dbReference type="InterPro" id="IPR000782">
    <property type="entry name" value="FAS1_domain"/>
</dbReference>
<dbReference type="Gene3D" id="2.30.180.10">
    <property type="entry name" value="FAS1 domain"/>
    <property type="match status" value="1"/>
</dbReference>
<reference evidence="3 4" key="1">
    <citation type="submission" date="2019-01" db="EMBL/GenBank/DDBJ databases">
        <authorList>
            <person name="Ferrante I. M."/>
        </authorList>
    </citation>
    <scope>NUCLEOTIDE SEQUENCE [LARGE SCALE GENOMIC DNA]</scope>
    <source>
        <strain evidence="3 4">B856</strain>
    </source>
</reference>
<sequence>MIANLADPLTNDLLTVFAPTDDAFSALPEDVVAGLTSSPSLLREVLWYHVVPNAEILTSDLICEGGAFDKLTMASGEDTIISCGTAGDTPDTFINGNGNTAPGPMIIAADVDACNGIVQVIDGVILPGGPGTASPTTVPATPAPIPSTDAPVTPSTDAPVTPPTDAPVTPPTEAPTGAPVTVPTATPVPPPTMAPSDAPPTDAPVSTPETPAPVVPATPAPVVPPTPAPVVPPTPAPVVPPTPAPVVPPTPAPVVPATPPPTDAPTAPPTAQPTVAPVAPTEAPVAGPSIVLQAVEPVALFGGNEFNDPSSFQARALARTAEVPGIETQTPAKIIQYYALYCIFFATNSVANIITESEGILDVPGWIVPSGWDSTTADPCSGWFGVSCNGNGQVTTLDLFSNLLTGEFPAEVTLLASDGARSTGAGALERIDLFDNMLLTNGGDNSWWSQLGSAFGKFFFSEISLCNVKKTCCKPIGNICSCSNSPLVSFPMYSSAAFLFFKNTAFSGPLGRLPDNIREFDCSFSFISGGLSQQNFQGLNSLVFANFDGNAYNSTVPSAFSSMPNLQFLYIVDGFISGDLSYMIGMPSLREHWADTNPGLGGNLPAGLASVSTLESFSITSCSFSGTIPPEFGNFGFVMKQMWMYDNDLTGTIPPELARMTALRLLQLEGNAFTGSMPPEICANTVFPRPLAELGADCFDENFSCDCCTCCSVEECPI</sequence>
<dbReference type="EMBL" id="CAACVS010000203">
    <property type="protein sequence ID" value="VEU39080.1"/>
    <property type="molecule type" value="Genomic_DNA"/>
</dbReference>
<evidence type="ECO:0000313" key="3">
    <source>
        <dbReference type="EMBL" id="VEU39080.1"/>
    </source>
</evidence>
<gene>
    <name evidence="3" type="ORF">PSNMU_V1.4_AUG-EV-PASAV3_0059260</name>
</gene>
<organism evidence="3 4">
    <name type="scientific">Pseudo-nitzschia multistriata</name>
    <dbReference type="NCBI Taxonomy" id="183589"/>
    <lineage>
        <taxon>Eukaryota</taxon>
        <taxon>Sar</taxon>
        <taxon>Stramenopiles</taxon>
        <taxon>Ochrophyta</taxon>
        <taxon>Bacillariophyta</taxon>
        <taxon>Bacillariophyceae</taxon>
        <taxon>Bacillariophycidae</taxon>
        <taxon>Bacillariales</taxon>
        <taxon>Bacillariaceae</taxon>
        <taxon>Pseudo-nitzschia</taxon>
    </lineage>
</organism>
<feature type="compositionally biased region" description="Pro residues" evidence="1">
    <location>
        <begin position="186"/>
        <end position="202"/>
    </location>
</feature>
<accession>A0A448ZAP2</accession>
<feature type="compositionally biased region" description="Pro residues" evidence="1">
    <location>
        <begin position="160"/>
        <end position="173"/>
    </location>
</feature>
<protein>
    <recommendedName>
        <fullName evidence="2">FAS1 domain-containing protein</fullName>
    </recommendedName>
</protein>
<feature type="compositionally biased region" description="Pro residues" evidence="1">
    <location>
        <begin position="210"/>
        <end position="219"/>
    </location>
</feature>
<evidence type="ECO:0000256" key="1">
    <source>
        <dbReference type="SAM" id="MobiDB-lite"/>
    </source>
</evidence>
<dbReference type="Proteomes" id="UP000291116">
    <property type="component" value="Unassembled WGS sequence"/>
</dbReference>
<feature type="region of interest" description="Disordered" evidence="1">
    <location>
        <begin position="132"/>
        <end position="219"/>
    </location>
</feature>
<dbReference type="AlphaFoldDB" id="A0A448ZAP2"/>
<feature type="region of interest" description="Disordered" evidence="1">
    <location>
        <begin position="256"/>
        <end position="277"/>
    </location>
</feature>
<keyword evidence="4" id="KW-1185">Reference proteome</keyword>
<dbReference type="PANTHER" id="PTHR48054:SF82">
    <property type="entry name" value="LRR RECEPTOR-LIKE SERINE_THREONINE-PROTEIN KINASE FLS2"/>
    <property type="match status" value="1"/>
</dbReference>
<dbReference type="InterPro" id="IPR036378">
    <property type="entry name" value="FAS1_dom_sf"/>
</dbReference>